<dbReference type="GO" id="GO:0004497">
    <property type="term" value="F:monooxygenase activity"/>
    <property type="evidence" value="ECO:0007669"/>
    <property type="project" value="UniProtKB-KW"/>
</dbReference>
<feature type="binding site" description="axial binding residue" evidence="8">
    <location>
        <position position="476"/>
    </location>
    <ligand>
        <name>heme</name>
        <dbReference type="ChEBI" id="CHEBI:30413"/>
    </ligand>
    <ligandPart>
        <name>Fe</name>
        <dbReference type="ChEBI" id="CHEBI:18248"/>
    </ligandPart>
</feature>
<keyword evidence="9" id="KW-0812">Transmembrane</keyword>
<dbReference type="SUPFAM" id="SSF48264">
    <property type="entry name" value="Cytochrome P450"/>
    <property type="match status" value="1"/>
</dbReference>
<feature type="transmembrane region" description="Helical" evidence="9">
    <location>
        <begin position="6"/>
        <end position="23"/>
    </location>
</feature>
<keyword evidence="5" id="KW-0560">Oxidoreductase</keyword>
<gene>
    <name evidence="10" type="ORF">MMYC01_205319</name>
</gene>
<dbReference type="STRING" id="100816.A0A175VYQ3"/>
<dbReference type="InterPro" id="IPR001128">
    <property type="entry name" value="Cyt_P450"/>
</dbReference>
<comment type="cofactor">
    <cofactor evidence="1 8">
        <name>heme</name>
        <dbReference type="ChEBI" id="CHEBI:30413"/>
    </cofactor>
</comment>
<dbReference type="EMBL" id="LCTW02000217">
    <property type="protein sequence ID" value="KXX76309.1"/>
    <property type="molecule type" value="Genomic_DNA"/>
</dbReference>
<keyword evidence="9" id="KW-1133">Transmembrane helix</keyword>
<keyword evidence="3 8" id="KW-0349">Heme</keyword>
<evidence type="ECO:0000256" key="6">
    <source>
        <dbReference type="ARBA" id="ARBA00023004"/>
    </source>
</evidence>
<proteinExistence type="inferred from homology"/>
<keyword evidence="6 8" id="KW-0408">Iron</keyword>
<evidence type="ECO:0000256" key="4">
    <source>
        <dbReference type="ARBA" id="ARBA00022723"/>
    </source>
</evidence>
<dbReference type="GO" id="GO:0020037">
    <property type="term" value="F:heme binding"/>
    <property type="evidence" value="ECO:0007669"/>
    <property type="project" value="InterPro"/>
</dbReference>
<keyword evidence="4 8" id="KW-0479">Metal-binding</keyword>
<comment type="similarity">
    <text evidence="2">Belongs to the cytochrome P450 family.</text>
</comment>
<comment type="caution">
    <text evidence="10">The sequence shown here is derived from an EMBL/GenBank/DDBJ whole genome shotgun (WGS) entry which is preliminary data.</text>
</comment>
<dbReference type="Gene3D" id="1.10.630.10">
    <property type="entry name" value="Cytochrome P450"/>
    <property type="match status" value="1"/>
</dbReference>
<organism evidence="10 11">
    <name type="scientific">Madurella mycetomatis</name>
    <dbReference type="NCBI Taxonomy" id="100816"/>
    <lineage>
        <taxon>Eukaryota</taxon>
        <taxon>Fungi</taxon>
        <taxon>Dikarya</taxon>
        <taxon>Ascomycota</taxon>
        <taxon>Pezizomycotina</taxon>
        <taxon>Sordariomycetes</taxon>
        <taxon>Sordariomycetidae</taxon>
        <taxon>Sordariales</taxon>
        <taxon>Sordariales incertae sedis</taxon>
        <taxon>Madurella</taxon>
    </lineage>
</organism>
<dbReference type="PRINTS" id="PR00385">
    <property type="entry name" value="P450"/>
</dbReference>
<keyword evidence="9" id="KW-0472">Membrane</keyword>
<dbReference type="InterPro" id="IPR050121">
    <property type="entry name" value="Cytochrome_P450_monoxygenase"/>
</dbReference>
<dbReference type="PANTHER" id="PTHR24305:SF187">
    <property type="entry name" value="P450, PUTATIVE (EUROFUNG)-RELATED"/>
    <property type="match status" value="1"/>
</dbReference>
<keyword evidence="7" id="KW-0503">Monooxygenase</keyword>
<dbReference type="GO" id="GO:0005506">
    <property type="term" value="F:iron ion binding"/>
    <property type="evidence" value="ECO:0007669"/>
    <property type="project" value="InterPro"/>
</dbReference>
<feature type="transmembrane region" description="Helical" evidence="9">
    <location>
        <begin position="35"/>
        <end position="54"/>
    </location>
</feature>
<dbReference type="AlphaFoldDB" id="A0A175VYQ3"/>
<evidence type="ECO:0000256" key="9">
    <source>
        <dbReference type="SAM" id="Phobius"/>
    </source>
</evidence>
<evidence type="ECO:0000256" key="7">
    <source>
        <dbReference type="ARBA" id="ARBA00023033"/>
    </source>
</evidence>
<evidence type="ECO:0000313" key="10">
    <source>
        <dbReference type="EMBL" id="KXX76309.1"/>
    </source>
</evidence>
<evidence type="ECO:0000256" key="5">
    <source>
        <dbReference type="ARBA" id="ARBA00023002"/>
    </source>
</evidence>
<dbReference type="OrthoDB" id="6692864at2759"/>
<evidence type="ECO:0000256" key="2">
    <source>
        <dbReference type="ARBA" id="ARBA00010617"/>
    </source>
</evidence>
<keyword evidence="11" id="KW-1185">Reference proteome</keyword>
<dbReference type="CDD" id="cd11061">
    <property type="entry name" value="CYP67-like"/>
    <property type="match status" value="1"/>
</dbReference>
<dbReference type="PANTHER" id="PTHR24305">
    <property type="entry name" value="CYTOCHROME P450"/>
    <property type="match status" value="1"/>
</dbReference>
<sequence>MAFEYLTTLWAAASGVAAHLLVFRRGEWDVASPSIFVFYVSTFVASAAACYVYLGLPILVLARVGGCHALGLYSSMLLYRGFFHRLSSYPGPFLARLSNFYITARSMKKLHLFEEVQQLHAQYGDYVRLGPRELSIADPEVVKAIYSSQSPVTKGPWYTLLEPRVPLFMARDKQEHARRRKVWDQGFSTKALQGYDPRITKAINQMLNVIDEHRGRPIDVTQWFAFFVFDIMEDLAFNKSSNMLSDGKEAYIFKTIRTDMYGIALFTHLPWMMTFLKRTPILNNNYKQFLDWIQKMIDERAQNEPELPDIFSWILDAYRKGPKTKQDRLNLHGDAQLIVIAGSDSVAAALTHTFFHLAHDPALVQRLQSEFDALPNLEHDNLMTVAHLDAVINETMRLHPPVPSGTQRVTPEEGLHIGKHYIPGDVIVQVPSYTVFRDERCFELPNEFIPERWTTRPELVKDKSVFIPFNAGPYACVGKRLAMLEMRRLIAEILWRYDVSVSPDHSAEAFLDGKEDTFTTVSAPLRLVFTERATRKS</sequence>
<dbReference type="GO" id="GO:0016705">
    <property type="term" value="F:oxidoreductase activity, acting on paired donors, with incorporation or reduction of molecular oxygen"/>
    <property type="evidence" value="ECO:0007669"/>
    <property type="project" value="InterPro"/>
</dbReference>
<dbReference type="InterPro" id="IPR036396">
    <property type="entry name" value="Cyt_P450_sf"/>
</dbReference>
<evidence type="ECO:0000256" key="1">
    <source>
        <dbReference type="ARBA" id="ARBA00001971"/>
    </source>
</evidence>
<accession>A0A175VYQ3</accession>
<dbReference type="InterPro" id="IPR002401">
    <property type="entry name" value="Cyt_P450_E_grp-I"/>
</dbReference>
<evidence type="ECO:0000256" key="3">
    <source>
        <dbReference type="ARBA" id="ARBA00022617"/>
    </source>
</evidence>
<evidence type="ECO:0000313" key="11">
    <source>
        <dbReference type="Proteomes" id="UP000078237"/>
    </source>
</evidence>
<dbReference type="Pfam" id="PF00067">
    <property type="entry name" value="p450"/>
    <property type="match status" value="1"/>
</dbReference>
<dbReference type="VEuPathDB" id="FungiDB:MMYC01_205319"/>
<protein>
    <submittedName>
        <fullName evidence="10">Tryprostatin B 6-hydroxylase</fullName>
    </submittedName>
</protein>
<reference evidence="10 11" key="1">
    <citation type="journal article" date="2016" name="Genome Announc.">
        <title>Genome Sequence of Madurella mycetomatis mm55, Isolated from a Human Mycetoma Case in Sudan.</title>
        <authorList>
            <person name="Smit S."/>
            <person name="Derks M.F."/>
            <person name="Bervoets S."/>
            <person name="Fahal A."/>
            <person name="van Leeuwen W."/>
            <person name="van Belkum A."/>
            <person name="van de Sande W.W."/>
        </authorList>
    </citation>
    <scope>NUCLEOTIDE SEQUENCE [LARGE SCALE GENOMIC DNA]</scope>
    <source>
        <strain evidence="11">mm55</strain>
    </source>
</reference>
<dbReference type="PRINTS" id="PR00463">
    <property type="entry name" value="EP450I"/>
</dbReference>
<dbReference type="Proteomes" id="UP000078237">
    <property type="component" value="Unassembled WGS sequence"/>
</dbReference>
<name>A0A175VYQ3_9PEZI</name>
<evidence type="ECO:0000256" key="8">
    <source>
        <dbReference type="PIRSR" id="PIRSR602401-1"/>
    </source>
</evidence>